<evidence type="ECO:0000313" key="3">
    <source>
        <dbReference type="Proteomes" id="UP000001064"/>
    </source>
</evidence>
<gene>
    <name evidence="2" type="ORF">DICPUDRAFT_153839</name>
</gene>
<feature type="region of interest" description="Disordered" evidence="1">
    <location>
        <begin position="366"/>
        <end position="394"/>
    </location>
</feature>
<dbReference type="VEuPathDB" id="AmoebaDB:DICPUDRAFT_153839"/>
<name>F0ZPV6_DICPU</name>
<dbReference type="AlphaFoldDB" id="F0ZPV6"/>
<organism evidence="2 3">
    <name type="scientific">Dictyostelium purpureum</name>
    <name type="common">Slime mold</name>
    <dbReference type="NCBI Taxonomy" id="5786"/>
    <lineage>
        <taxon>Eukaryota</taxon>
        <taxon>Amoebozoa</taxon>
        <taxon>Evosea</taxon>
        <taxon>Eumycetozoa</taxon>
        <taxon>Dictyostelia</taxon>
        <taxon>Dictyosteliales</taxon>
        <taxon>Dictyosteliaceae</taxon>
        <taxon>Dictyostelium</taxon>
    </lineage>
</organism>
<proteinExistence type="predicted"/>
<feature type="compositionally biased region" description="Low complexity" evidence="1">
    <location>
        <begin position="379"/>
        <end position="394"/>
    </location>
</feature>
<accession>F0ZPV6</accession>
<evidence type="ECO:0000313" key="2">
    <source>
        <dbReference type="EMBL" id="EGC34006.1"/>
    </source>
</evidence>
<dbReference type="RefSeq" id="XP_003289450.1">
    <property type="nucleotide sequence ID" value="XM_003289402.1"/>
</dbReference>
<keyword evidence="3" id="KW-1185">Reference proteome</keyword>
<protein>
    <submittedName>
        <fullName evidence="2">Uncharacterized protein</fullName>
    </submittedName>
</protein>
<sequence length="394" mass="45803">MNIILLNSQSCIFFRLKGVDVYGLIQKCFLHNEILGMVKREIMETIKLLGEKGQKVARKLFSNLPTINGVNLKNFKYKYFVGKDFRALLEVFSIILSEIINEHSIKSKILNGLMVFHIGYHYIKDLERNINPIGNTGQYMEALRFHKRVETKKKSEPEDKLILEQAEKLFEKYIDLKYDNISIVKEVFFNDQFYKEESFISVQLESSRNVISEKESTIKYSSIVPLSALNNLVYEWKINPEVYNKAFTIIDYFGEKKFYLPAQDPSETISSATQKKIKNFKSSNNSSISKTNLSINQSSIINNSFNLAFYKLSINNFSYQTYIYIDKIKKENKIQFHCNENKIESFHIGLKSLYQSSDEKTKTSLNNIETDDTQNETISDYSYSEESSNSEDSV</sequence>
<dbReference type="KEGG" id="dpp:DICPUDRAFT_153839"/>
<dbReference type="Proteomes" id="UP000001064">
    <property type="component" value="Unassembled WGS sequence"/>
</dbReference>
<evidence type="ECO:0000256" key="1">
    <source>
        <dbReference type="SAM" id="MobiDB-lite"/>
    </source>
</evidence>
<reference evidence="3" key="1">
    <citation type="journal article" date="2011" name="Genome Biol.">
        <title>Comparative genomics of the social amoebae Dictyostelium discoideum and Dictyostelium purpureum.</title>
        <authorList>
            <consortium name="US DOE Joint Genome Institute (JGI-PGF)"/>
            <person name="Sucgang R."/>
            <person name="Kuo A."/>
            <person name="Tian X."/>
            <person name="Salerno W."/>
            <person name="Parikh A."/>
            <person name="Feasley C.L."/>
            <person name="Dalin E."/>
            <person name="Tu H."/>
            <person name="Huang E."/>
            <person name="Barry K."/>
            <person name="Lindquist E."/>
            <person name="Shapiro H."/>
            <person name="Bruce D."/>
            <person name="Schmutz J."/>
            <person name="Salamov A."/>
            <person name="Fey P."/>
            <person name="Gaudet P."/>
            <person name="Anjard C."/>
            <person name="Babu M.M."/>
            <person name="Basu S."/>
            <person name="Bushmanova Y."/>
            <person name="van der Wel H."/>
            <person name="Katoh-Kurasawa M."/>
            <person name="Dinh C."/>
            <person name="Coutinho P.M."/>
            <person name="Saito T."/>
            <person name="Elias M."/>
            <person name="Schaap P."/>
            <person name="Kay R.R."/>
            <person name="Henrissat B."/>
            <person name="Eichinger L."/>
            <person name="Rivero F."/>
            <person name="Putnam N.H."/>
            <person name="West C.M."/>
            <person name="Loomis W.F."/>
            <person name="Chisholm R.L."/>
            <person name="Shaulsky G."/>
            <person name="Strassmann J.E."/>
            <person name="Queller D.C."/>
            <person name="Kuspa A."/>
            <person name="Grigoriev I.V."/>
        </authorList>
    </citation>
    <scope>NUCLEOTIDE SEQUENCE [LARGE SCALE GENOMIC DNA]</scope>
    <source>
        <strain evidence="3">QSDP1</strain>
    </source>
</reference>
<dbReference type="GeneID" id="10502507"/>
<dbReference type="EMBL" id="GL871116">
    <property type="protein sequence ID" value="EGC34006.1"/>
    <property type="molecule type" value="Genomic_DNA"/>
</dbReference>
<dbReference type="InParanoid" id="F0ZPV6"/>